<evidence type="ECO:0000313" key="10">
    <source>
        <dbReference type="Proteomes" id="UP000092819"/>
    </source>
</evidence>
<dbReference type="GO" id="GO:0003677">
    <property type="term" value="F:DNA binding"/>
    <property type="evidence" value="ECO:0007669"/>
    <property type="project" value="UniProtKB-KW"/>
</dbReference>
<feature type="domain" description="Resolvase/invertase-type recombinase catalytic" evidence="8">
    <location>
        <begin position="2"/>
        <end position="135"/>
    </location>
</feature>
<dbReference type="Gene3D" id="1.10.10.60">
    <property type="entry name" value="Homeodomain-like"/>
    <property type="match status" value="1"/>
</dbReference>
<dbReference type="GO" id="GO:0015074">
    <property type="term" value="P:DNA integration"/>
    <property type="evidence" value="ECO:0007669"/>
    <property type="project" value="UniProtKB-KW"/>
</dbReference>
<dbReference type="InterPro" id="IPR006119">
    <property type="entry name" value="Resolv_N"/>
</dbReference>
<evidence type="ECO:0000256" key="5">
    <source>
        <dbReference type="ARBA" id="ARBA00023172"/>
    </source>
</evidence>
<dbReference type="InterPro" id="IPR009057">
    <property type="entry name" value="Homeodomain-like_sf"/>
</dbReference>
<dbReference type="Gene3D" id="3.40.50.1390">
    <property type="entry name" value="Resolvase, N-terminal catalytic domain"/>
    <property type="match status" value="1"/>
</dbReference>
<keyword evidence="3" id="KW-0230">DNA invertase</keyword>
<dbReference type="PROSITE" id="PS00397">
    <property type="entry name" value="RECOMBINASES_1"/>
    <property type="match status" value="1"/>
</dbReference>
<dbReference type="SUPFAM" id="SSF53041">
    <property type="entry name" value="Resolvase-like"/>
    <property type="match status" value="1"/>
</dbReference>
<dbReference type="InterPro" id="IPR006118">
    <property type="entry name" value="Recombinase_CS"/>
</dbReference>
<evidence type="ECO:0000259" key="8">
    <source>
        <dbReference type="PROSITE" id="PS51736"/>
    </source>
</evidence>
<dbReference type="PANTHER" id="PTHR30461:SF26">
    <property type="entry name" value="RESOLVASE HOMOLOG YNEB"/>
    <property type="match status" value="1"/>
</dbReference>
<dbReference type="InterPro" id="IPR006120">
    <property type="entry name" value="Resolvase_HTH_dom"/>
</dbReference>
<evidence type="ECO:0000256" key="2">
    <source>
        <dbReference type="ARBA" id="ARBA00022908"/>
    </source>
</evidence>
<dbReference type="SMART" id="SM00857">
    <property type="entry name" value="Resolvase"/>
    <property type="match status" value="1"/>
</dbReference>
<keyword evidence="4" id="KW-0238">DNA-binding</keyword>
<dbReference type="AlphaFoldDB" id="A0A1C3JEF2"/>
<evidence type="ECO:0000256" key="6">
    <source>
        <dbReference type="PIRSR" id="PIRSR606118-50"/>
    </source>
</evidence>
<name>A0A1C3JEF2_9VIBR</name>
<keyword evidence="10" id="KW-1185">Reference proteome</keyword>
<evidence type="ECO:0000313" key="9">
    <source>
        <dbReference type="EMBL" id="SBT13521.1"/>
    </source>
</evidence>
<dbReference type="FunFam" id="3.40.50.1390:FF:000001">
    <property type="entry name" value="DNA recombinase"/>
    <property type="match status" value="1"/>
</dbReference>
<dbReference type="RefSeq" id="WP_065676524.1">
    <property type="nucleotide sequence ID" value="NZ_AP025463.1"/>
</dbReference>
<dbReference type="PANTHER" id="PTHR30461">
    <property type="entry name" value="DNA-INVERTASE FROM LAMBDOID PROPHAGE"/>
    <property type="match status" value="1"/>
</dbReference>
<evidence type="ECO:0000256" key="7">
    <source>
        <dbReference type="PROSITE-ProRule" id="PRU10137"/>
    </source>
</evidence>
<dbReference type="Pfam" id="PF00239">
    <property type="entry name" value="Resolvase"/>
    <property type="match status" value="1"/>
</dbReference>
<dbReference type="InterPro" id="IPR036162">
    <property type="entry name" value="Resolvase-like_N_sf"/>
</dbReference>
<dbReference type="CDD" id="cd03768">
    <property type="entry name" value="SR_ResInv"/>
    <property type="match status" value="1"/>
</dbReference>
<evidence type="ECO:0000256" key="4">
    <source>
        <dbReference type="ARBA" id="ARBA00023125"/>
    </source>
</evidence>
<dbReference type="Proteomes" id="UP000092819">
    <property type="component" value="Unassembled WGS sequence"/>
</dbReference>
<organism evidence="9 10">
    <name type="scientific">Vibrio celticus</name>
    <dbReference type="NCBI Taxonomy" id="446372"/>
    <lineage>
        <taxon>Bacteria</taxon>
        <taxon>Pseudomonadati</taxon>
        <taxon>Pseudomonadota</taxon>
        <taxon>Gammaproteobacteria</taxon>
        <taxon>Vibrionales</taxon>
        <taxon>Vibrionaceae</taxon>
        <taxon>Vibrio</taxon>
    </lineage>
</organism>
<protein>
    <submittedName>
        <fullName evidence="9">DNA-invertase hin</fullName>
    </submittedName>
</protein>
<dbReference type="PROSITE" id="PS00398">
    <property type="entry name" value="RECOMBINASES_2"/>
    <property type="match status" value="1"/>
</dbReference>
<evidence type="ECO:0000256" key="3">
    <source>
        <dbReference type="ARBA" id="ARBA00023100"/>
    </source>
</evidence>
<proteinExistence type="inferred from homology"/>
<keyword evidence="5" id="KW-0233">DNA recombination</keyword>
<sequence length="186" mass="20678">MSKVGYARVSTTEQSLDLQIQKLTEAGCIKIFSDTSTGSDIKRQGLVDLMEYLRAGDTVVITRIDRIARSVLDLQQMVKTFNEQQILLTALEQPISTDSASGKAFLDMLAVFAEFELNIRRERQLEGIAAAKAAGKYKGRKPLSNAIKQQVISMHSDHQKITQISSVLGISRNSVYKILNDNRNDS</sequence>
<dbReference type="SUPFAM" id="SSF46689">
    <property type="entry name" value="Homeodomain-like"/>
    <property type="match status" value="1"/>
</dbReference>
<accession>A0A1C3JEF2</accession>
<dbReference type="EMBL" id="FLQZ01000043">
    <property type="protein sequence ID" value="SBT13521.1"/>
    <property type="molecule type" value="Genomic_DNA"/>
</dbReference>
<reference evidence="10" key="1">
    <citation type="submission" date="2016-06" db="EMBL/GenBank/DDBJ databases">
        <authorList>
            <person name="Rodrigo-Torres L."/>
            <person name="Arahal D.R."/>
        </authorList>
    </citation>
    <scope>NUCLEOTIDE SEQUENCE [LARGE SCALE GENOMIC DNA]</scope>
    <source>
        <strain evidence="10">CECT 7224</strain>
    </source>
</reference>
<comment type="similarity">
    <text evidence="1">Belongs to the site-specific recombinase resolvase family.</text>
</comment>
<dbReference type="GO" id="GO:0000150">
    <property type="term" value="F:DNA strand exchange activity"/>
    <property type="evidence" value="ECO:0007669"/>
    <property type="project" value="UniProtKB-KW"/>
</dbReference>
<dbReference type="PROSITE" id="PS51736">
    <property type="entry name" value="RECOMBINASES_3"/>
    <property type="match status" value="1"/>
</dbReference>
<dbReference type="Pfam" id="PF02796">
    <property type="entry name" value="HTH_7"/>
    <property type="match status" value="1"/>
</dbReference>
<evidence type="ECO:0000256" key="1">
    <source>
        <dbReference type="ARBA" id="ARBA00009913"/>
    </source>
</evidence>
<gene>
    <name evidence="9" type="primary">hin</name>
    <name evidence="9" type="ORF">VCE7224_02270</name>
</gene>
<feature type="active site" description="O-(5'-phospho-DNA)-serine intermediate" evidence="6 7">
    <location>
        <position position="10"/>
    </location>
</feature>
<keyword evidence="2" id="KW-0229">DNA integration</keyword>
<dbReference type="InterPro" id="IPR050639">
    <property type="entry name" value="SSR_resolvase"/>
</dbReference>